<gene>
    <name evidence="6" type="ORF">Forpe1208_v016526</name>
</gene>
<dbReference type="EMBL" id="JAELUQ010000015">
    <property type="protein sequence ID" value="KAG7403160.1"/>
    <property type="molecule type" value="Genomic_DNA"/>
</dbReference>
<evidence type="ECO:0000259" key="3">
    <source>
        <dbReference type="Pfam" id="PF00441"/>
    </source>
</evidence>
<dbReference type="InterPro" id="IPR013786">
    <property type="entry name" value="AcylCoA_DH/ox_N"/>
</dbReference>
<dbReference type="PANTHER" id="PTHR48083:SF28">
    <property type="entry name" value="ACYL-COA DEHYDROGENASE FAMILY PROTEIN (AFU_ORTHOLOGUE AFUA_6G10880)-RELATED"/>
    <property type="match status" value="1"/>
</dbReference>
<accession>A0A8J5TMR2</accession>
<dbReference type="InterPro" id="IPR006091">
    <property type="entry name" value="Acyl-CoA_Oxase/DH_mid-dom"/>
</dbReference>
<dbReference type="GO" id="GO:0003995">
    <property type="term" value="F:acyl-CoA dehydrogenase activity"/>
    <property type="evidence" value="ECO:0007669"/>
    <property type="project" value="TreeGrafter"/>
</dbReference>
<name>A0A8J5TMR2_FUSOX</name>
<evidence type="ECO:0000259" key="5">
    <source>
        <dbReference type="Pfam" id="PF02771"/>
    </source>
</evidence>
<proteinExistence type="predicted"/>
<evidence type="ECO:0000259" key="4">
    <source>
        <dbReference type="Pfam" id="PF02770"/>
    </source>
</evidence>
<reference evidence="6" key="1">
    <citation type="submission" date="2021-04" db="EMBL/GenBank/DDBJ databases">
        <title>First draft genome resource for Brassicaceae pathogens Fusarium oxysporum f. sp. raphani and Fusarium oxysporum f. sp. rapae.</title>
        <authorList>
            <person name="Asai S."/>
        </authorList>
    </citation>
    <scope>NUCLEOTIDE SEQUENCE</scope>
    <source>
        <strain evidence="6">Tf1208</strain>
    </source>
</reference>
<keyword evidence="2" id="KW-0560">Oxidoreductase</keyword>
<keyword evidence="1" id="KW-0285">Flavoprotein</keyword>
<comment type="caution">
    <text evidence="6">The sequence shown here is derived from an EMBL/GenBank/DDBJ whole genome shotgun (WGS) entry which is preliminary data.</text>
</comment>
<feature type="domain" description="Acyl-CoA dehydrogenase/oxidase C-terminal" evidence="3">
    <location>
        <begin position="264"/>
        <end position="420"/>
    </location>
</feature>
<feature type="domain" description="Acyl-CoA oxidase/dehydrogenase middle" evidence="4">
    <location>
        <begin position="157"/>
        <end position="252"/>
    </location>
</feature>
<dbReference type="GO" id="GO:0050660">
    <property type="term" value="F:flavin adenine dinucleotide binding"/>
    <property type="evidence" value="ECO:0007669"/>
    <property type="project" value="InterPro"/>
</dbReference>
<dbReference type="PANTHER" id="PTHR48083">
    <property type="entry name" value="MEDIUM-CHAIN SPECIFIC ACYL-COA DEHYDROGENASE, MITOCHONDRIAL-RELATED"/>
    <property type="match status" value="1"/>
</dbReference>
<evidence type="ECO:0000313" key="6">
    <source>
        <dbReference type="EMBL" id="KAG7403160.1"/>
    </source>
</evidence>
<evidence type="ECO:0000256" key="2">
    <source>
        <dbReference type="ARBA" id="ARBA00023002"/>
    </source>
</evidence>
<dbReference type="AlphaFoldDB" id="A0A8J5TMR2"/>
<dbReference type="Pfam" id="PF02771">
    <property type="entry name" value="Acyl-CoA_dh_N"/>
    <property type="match status" value="1"/>
</dbReference>
<sequence length="431" mass="46909">MKPDNKLDLDANVPWCEPAWYQNQSSPYYNQSHRKLRDNVRAYIDKNVLPYALDWEQAGVVPAKDSAKFVRSGIPFDDVPSEYRPSHVPTLTELPGGKIDPFHTLIIADEMARIEGGVPIGLAGASAVGAPPIIHYGTSAQKQKWLPGLFSQETSFCLGITEPNAGSDVARIQTTATKSADGTVYTVNGVKKWISGAPSASHMATAVRTGGPGRDGISVLVIPMSANGVYCEKIHNSGHNAAGASMVDLENVEVPVENLIGEENKGFEVLMKNFNRERFLLAVQCNRHSRTCLTLSFQYALQRETFGKPLIDSQVIRKKLVDIAHRVEAHWAWLEQIVANVKASPLGWQAPELASPIALVKVQGGLMLELAAREAQQIFGGAGYQRGGKGATVEQISRDLRLLVIGGGSEEILADLVIRQELAGMKRRAKL</sequence>
<protein>
    <submittedName>
        <fullName evidence="6">Acyl-CoA dehydrogenase</fullName>
    </submittedName>
</protein>
<evidence type="ECO:0000313" key="7">
    <source>
        <dbReference type="Proteomes" id="UP000694050"/>
    </source>
</evidence>
<dbReference type="InterPro" id="IPR009075">
    <property type="entry name" value="AcylCo_DH/oxidase_C"/>
</dbReference>
<organism evidence="6 7">
    <name type="scientific">Fusarium oxysporum f. sp. rapae</name>
    <dbReference type="NCBI Taxonomy" id="485398"/>
    <lineage>
        <taxon>Eukaryota</taxon>
        <taxon>Fungi</taxon>
        <taxon>Dikarya</taxon>
        <taxon>Ascomycota</taxon>
        <taxon>Pezizomycotina</taxon>
        <taxon>Sordariomycetes</taxon>
        <taxon>Hypocreomycetidae</taxon>
        <taxon>Hypocreales</taxon>
        <taxon>Nectriaceae</taxon>
        <taxon>Fusarium</taxon>
        <taxon>Fusarium oxysporum species complex</taxon>
    </lineage>
</organism>
<feature type="domain" description="Acyl-CoA dehydrogenase/oxidase N-terminal" evidence="5">
    <location>
        <begin position="31"/>
        <end position="153"/>
    </location>
</feature>
<dbReference type="Proteomes" id="UP000694050">
    <property type="component" value="Unassembled WGS sequence"/>
</dbReference>
<dbReference type="Pfam" id="PF00441">
    <property type="entry name" value="Acyl-CoA_dh_1"/>
    <property type="match status" value="1"/>
</dbReference>
<dbReference type="GO" id="GO:0005737">
    <property type="term" value="C:cytoplasm"/>
    <property type="evidence" value="ECO:0007669"/>
    <property type="project" value="TreeGrafter"/>
</dbReference>
<dbReference type="Pfam" id="PF02770">
    <property type="entry name" value="Acyl-CoA_dh_M"/>
    <property type="match status" value="1"/>
</dbReference>
<dbReference type="InterPro" id="IPR050741">
    <property type="entry name" value="Acyl-CoA_dehydrogenase"/>
</dbReference>
<evidence type="ECO:0000256" key="1">
    <source>
        <dbReference type="ARBA" id="ARBA00022630"/>
    </source>
</evidence>
<dbReference type="GO" id="GO:0033539">
    <property type="term" value="P:fatty acid beta-oxidation using acyl-CoA dehydrogenase"/>
    <property type="evidence" value="ECO:0007669"/>
    <property type="project" value="TreeGrafter"/>
</dbReference>